<evidence type="ECO:0000313" key="2">
    <source>
        <dbReference type="Proteomes" id="UP000779900"/>
    </source>
</evidence>
<accession>A0A937XDC4</accession>
<dbReference type="InterPro" id="IPR013211">
    <property type="entry name" value="LVIVD"/>
</dbReference>
<sequence>MLRRHSGRLFWRGGCRWLYVCCGRLLSSGESDRRSRSGKPPGACRHKTPGKANGIAVSDDYVYVADDSAGLRVVDVSDPADPQERGFCDTPGLSWGVTVAGGYAYVADLDSGLRVIAVFDPGSPEERGYYNTPGPAFGVAVAGGYAYVASDTAGLQIVEFYGAGIEESPKPQATSRQRRFCPGRPASSVWHRASSWTRWGGGWSARSQVSTSCVRRLA</sequence>
<reference evidence="1" key="1">
    <citation type="submission" date="2019-03" db="EMBL/GenBank/DDBJ databases">
        <title>Lake Tanganyika Metagenome-Assembled Genomes (MAGs).</title>
        <authorList>
            <person name="Tran P."/>
        </authorList>
    </citation>
    <scope>NUCLEOTIDE SEQUENCE</scope>
    <source>
        <strain evidence="1">K_DeepCast_150m_m2_040</strain>
    </source>
</reference>
<dbReference type="AlphaFoldDB" id="A0A937XDC4"/>
<dbReference type="Gene3D" id="2.130.10.10">
    <property type="entry name" value="YVTN repeat-like/Quinoprotein amine dehydrogenase"/>
    <property type="match status" value="1"/>
</dbReference>
<evidence type="ECO:0000313" key="1">
    <source>
        <dbReference type="EMBL" id="MBM3331625.1"/>
    </source>
</evidence>
<protein>
    <submittedName>
        <fullName evidence="1">Uncharacterized protein</fullName>
    </submittedName>
</protein>
<dbReference type="InterPro" id="IPR011044">
    <property type="entry name" value="Quino_amine_DH_bsu"/>
</dbReference>
<organism evidence="1 2">
    <name type="scientific">candidate division WOR-3 bacterium</name>
    <dbReference type="NCBI Taxonomy" id="2052148"/>
    <lineage>
        <taxon>Bacteria</taxon>
        <taxon>Bacteria division WOR-3</taxon>
    </lineage>
</organism>
<dbReference type="EMBL" id="VGIR01000037">
    <property type="protein sequence ID" value="MBM3331625.1"/>
    <property type="molecule type" value="Genomic_DNA"/>
</dbReference>
<gene>
    <name evidence="1" type="ORF">FJY68_07220</name>
</gene>
<proteinExistence type="predicted"/>
<comment type="caution">
    <text evidence="1">The sequence shown here is derived from an EMBL/GenBank/DDBJ whole genome shotgun (WGS) entry which is preliminary data.</text>
</comment>
<dbReference type="InterPro" id="IPR015943">
    <property type="entry name" value="WD40/YVTN_repeat-like_dom_sf"/>
</dbReference>
<name>A0A937XDC4_UNCW3</name>
<dbReference type="Proteomes" id="UP000779900">
    <property type="component" value="Unassembled WGS sequence"/>
</dbReference>
<dbReference type="Pfam" id="PF08309">
    <property type="entry name" value="LVIVD"/>
    <property type="match status" value="3"/>
</dbReference>
<dbReference type="SUPFAM" id="SSF50969">
    <property type="entry name" value="YVTN repeat-like/Quinoprotein amine dehydrogenase"/>
    <property type="match status" value="1"/>
</dbReference>